<keyword evidence="3 7" id="KW-0812">Transmembrane</keyword>
<evidence type="ECO:0000313" key="8">
    <source>
        <dbReference type="EMBL" id="RKP07191.1"/>
    </source>
</evidence>
<name>A0A4P9XP37_9FUNG</name>
<dbReference type="PANTHER" id="PTHR21347">
    <property type="entry name" value="CLEFT LIP AND PALATE ASSOCIATED TRANSMEMBRANE PROTEIN-RELATED"/>
    <property type="match status" value="1"/>
</dbReference>
<gene>
    <name evidence="8" type="ORF">THASP1DRAFT_3424</name>
</gene>
<keyword evidence="4 7" id="KW-1133">Transmembrane helix</keyword>
<feature type="non-terminal residue" evidence="8">
    <location>
        <position position="516"/>
    </location>
</feature>
<feature type="transmembrane region" description="Helical" evidence="7">
    <location>
        <begin position="392"/>
        <end position="411"/>
    </location>
</feature>
<evidence type="ECO:0000313" key="9">
    <source>
        <dbReference type="Proteomes" id="UP000271241"/>
    </source>
</evidence>
<evidence type="ECO:0000256" key="6">
    <source>
        <dbReference type="SAM" id="MobiDB-lite"/>
    </source>
</evidence>
<feature type="region of interest" description="Disordered" evidence="6">
    <location>
        <begin position="105"/>
        <end position="133"/>
    </location>
</feature>
<comment type="similarity">
    <text evidence="2">Belongs to the CLPTM1 family.</text>
</comment>
<evidence type="ECO:0000256" key="3">
    <source>
        <dbReference type="ARBA" id="ARBA00022692"/>
    </source>
</evidence>
<dbReference type="GO" id="GO:0016020">
    <property type="term" value="C:membrane"/>
    <property type="evidence" value="ECO:0007669"/>
    <property type="project" value="UniProtKB-SubCell"/>
</dbReference>
<dbReference type="Proteomes" id="UP000271241">
    <property type="component" value="Unassembled WGS sequence"/>
</dbReference>
<dbReference type="STRING" id="78915.A0A4P9XP37"/>
<keyword evidence="9" id="KW-1185">Reference proteome</keyword>
<sequence length="516" mass="59966">DLSVYISETEQFADFANATGSLVWRGDHILLGDWSEERMTSMNLTTSEHVKHNGTLYAHIYLTKHGSAHISNGTVDAAYKGDDYVYQRKLLTRYLPKRRVAKKRSLVGANTSEDHQEKGNNGETVVNEEESDVKKSEQAQEIISYWYQNLTVNILTEANPLHLGAMSERMRTHIHMERTGRRDTTGAMPFHLPALYQNDFWALDEYLMPINDTVSTLPLNIIFYPISLLKFQLYTQMDDSFSQQEKLMGISRSEIDQLKRTLLETNPYILAFTAIVSILHSVFDFLAFKNDIAFWKERKDDVAGLSVRTIGLNILFQLIILLYLFDNEANTSWMILISQAIGLAIECWKVKKAVDVKVYRMDGAIPWRISFRDKASYSESKTKEYDALAFRYLSWAAYPLLVGYAIYSLIYDEHRGWYSYVINTLVGFVYTFGFISMTPQLFINYKLKSVAHMPWRTFMYKALNTFVDDLFAFWIIRMPMLHRLACLPHVVFFVYLYQRWIYPVDHTRANEFGQVG</sequence>
<feature type="transmembrane region" description="Helical" evidence="7">
    <location>
        <begin position="482"/>
        <end position="498"/>
    </location>
</feature>
<comment type="subcellular location">
    <subcellularLocation>
        <location evidence="1">Membrane</location>
        <topology evidence="1">Multi-pass membrane protein</topology>
    </subcellularLocation>
</comment>
<reference evidence="9" key="1">
    <citation type="journal article" date="2018" name="Nat. Microbiol.">
        <title>Leveraging single-cell genomics to expand the fungal tree of life.</title>
        <authorList>
            <person name="Ahrendt S.R."/>
            <person name="Quandt C.A."/>
            <person name="Ciobanu D."/>
            <person name="Clum A."/>
            <person name="Salamov A."/>
            <person name="Andreopoulos B."/>
            <person name="Cheng J.F."/>
            <person name="Woyke T."/>
            <person name="Pelin A."/>
            <person name="Henrissat B."/>
            <person name="Reynolds N.K."/>
            <person name="Benny G.L."/>
            <person name="Smith M.E."/>
            <person name="James T.Y."/>
            <person name="Grigoriev I.V."/>
        </authorList>
    </citation>
    <scope>NUCLEOTIDE SEQUENCE [LARGE SCALE GENOMIC DNA]</scope>
    <source>
        <strain evidence="9">RSA 1356</strain>
    </source>
</reference>
<protein>
    <submittedName>
        <fullName evidence="8">Cleft lip and palate transmembrane protein 1-domain-containing protein</fullName>
    </submittedName>
</protein>
<feature type="non-terminal residue" evidence="8">
    <location>
        <position position="1"/>
    </location>
</feature>
<dbReference type="AlphaFoldDB" id="A0A4P9XP37"/>
<evidence type="ECO:0000256" key="4">
    <source>
        <dbReference type="ARBA" id="ARBA00022989"/>
    </source>
</evidence>
<evidence type="ECO:0000256" key="2">
    <source>
        <dbReference type="ARBA" id="ARBA00009310"/>
    </source>
</evidence>
<feature type="transmembrane region" description="Helical" evidence="7">
    <location>
        <begin position="309"/>
        <end position="325"/>
    </location>
</feature>
<evidence type="ECO:0000256" key="7">
    <source>
        <dbReference type="SAM" id="Phobius"/>
    </source>
</evidence>
<organism evidence="8 9">
    <name type="scientific">Thamnocephalis sphaerospora</name>
    <dbReference type="NCBI Taxonomy" id="78915"/>
    <lineage>
        <taxon>Eukaryota</taxon>
        <taxon>Fungi</taxon>
        <taxon>Fungi incertae sedis</taxon>
        <taxon>Zoopagomycota</taxon>
        <taxon>Zoopagomycotina</taxon>
        <taxon>Zoopagomycetes</taxon>
        <taxon>Zoopagales</taxon>
        <taxon>Sigmoideomycetaceae</taxon>
        <taxon>Thamnocephalis</taxon>
    </lineage>
</organism>
<dbReference type="EMBL" id="KZ992753">
    <property type="protein sequence ID" value="RKP07191.1"/>
    <property type="molecule type" value="Genomic_DNA"/>
</dbReference>
<evidence type="ECO:0000256" key="1">
    <source>
        <dbReference type="ARBA" id="ARBA00004141"/>
    </source>
</evidence>
<keyword evidence="5 7" id="KW-0472">Membrane</keyword>
<accession>A0A4P9XP37</accession>
<evidence type="ECO:0000256" key="5">
    <source>
        <dbReference type="ARBA" id="ARBA00023136"/>
    </source>
</evidence>
<dbReference type="OrthoDB" id="378564at2759"/>
<dbReference type="GO" id="GO:0012505">
    <property type="term" value="C:endomembrane system"/>
    <property type="evidence" value="ECO:0007669"/>
    <property type="project" value="TreeGrafter"/>
</dbReference>
<proteinExistence type="inferred from homology"/>
<feature type="transmembrane region" description="Helical" evidence="7">
    <location>
        <begin position="268"/>
        <end position="288"/>
    </location>
</feature>
<feature type="transmembrane region" description="Helical" evidence="7">
    <location>
        <begin position="417"/>
        <end position="437"/>
    </location>
</feature>
<dbReference type="Pfam" id="PF05602">
    <property type="entry name" value="CLPTM1"/>
    <property type="match status" value="1"/>
</dbReference>
<dbReference type="PANTHER" id="PTHR21347:SF0">
    <property type="entry name" value="LIPID SCRAMBLASE CLPTM1L"/>
    <property type="match status" value="1"/>
</dbReference>
<dbReference type="InterPro" id="IPR008429">
    <property type="entry name" value="CLPTM1"/>
</dbReference>